<evidence type="ECO:0000313" key="3">
    <source>
        <dbReference type="Proteomes" id="UP000549913"/>
    </source>
</evidence>
<keyword evidence="2" id="KW-0413">Isomerase</keyword>
<dbReference type="GO" id="GO:0016853">
    <property type="term" value="F:isomerase activity"/>
    <property type="evidence" value="ECO:0007669"/>
    <property type="project" value="UniProtKB-KW"/>
</dbReference>
<evidence type="ECO:0000313" key="2">
    <source>
        <dbReference type="EMBL" id="NYD69319.1"/>
    </source>
</evidence>
<organism evidence="2 3">
    <name type="scientific">Herbiconiux flava</name>
    <dbReference type="NCBI Taxonomy" id="881268"/>
    <lineage>
        <taxon>Bacteria</taxon>
        <taxon>Bacillati</taxon>
        <taxon>Actinomycetota</taxon>
        <taxon>Actinomycetes</taxon>
        <taxon>Micrococcales</taxon>
        <taxon>Microbacteriaceae</taxon>
        <taxon>Herbiconiux</taxon>
    </lineage>
</organism>
<accession>A0A852SLS0</accession>
<name>A0A852SLS0_9MICO</name>
<dbReference type="EMBL" id="JACCBM010000001">
    <property type="protein sequence ID" value="NYD69319.1"/>
    <property type="molecule type" value="Genomic_DNA"/>
</dbReference>
<keyword evidence="3" id="KW-1185">Reference proteome</keyword>
<feature type="domain" description="Thioredoxin" evidence="1">
    <location>
        <begin position="6"/>
        <end position="86"/>
    </location>
</feature>
<dbReference type="InterPro" id="IPR013766">
    <property type="entry name" value="Thioredoxin_domain"/>
</dbReference>
<gene>
    <name evidence="2" type="ORF">BJ984_000477</name>
</gene>
<dbReference type="SUPFAM" id="SSF52833">
    <property type="entry name" value="Thioredoxin-like"/>
    <property type="match status" value="1"/>
</dbReference>
<dbReference type="InterPro" id="IPR036249">
    <property type="entry name" value="Thioredoxin-like_sf"/>
</dbReference>
<comment type="caution">
    <text evidence="2">The sequence shown here is derived from an EMBL/GenBank/DDBJ whole genome shotgun (WGS) entry which is preliminary data.</text>
</comment>
<dbReference type="RefSeq" id="WP_179546674.1">
    <property type="nucleotide sequence ID" value="NZ_BSEW01000001.1"/>
</dbReference>
<dbReference type="Gene3D" id="3.40.30.10">
    <property type="entry name" value="Glutaredoxin"/>
    <property type="match status" value="1"/>
</dbReference>
<reference evidence="2 3" key="1">
    <citation type="submission" date="2020-07" db="EMBL/GenBank/DDBJ databases">
        <title>Sequencing the genomes of 1000 actinobacteria strains.</title>
        <authorList>
            <person name="Klenk H.-P."/>
        </authorList>
    </citation>
    <scope>NUCLEOTIDE SEQUENCE [LARGE SCALE GENOMIC DNA]</scope>
    <source>
        <strain evidence="2 3">DSM 26474</strain>
    </source>
</reference>
<protein>
    <submittedName>
        <fullName evidence="2">Thiol-disulfide isomerase/thioredoxin</fullName>
    </submittedName>
</protein>
<proteinExistence type="predicted"/>
<sequence>MPELSLTLYSSSFCGACASTRQSLERVEELLGDRIAWHEVNVATAPDESERAGILATPTVIIAGPDGEERMRAAGVPTTPQLLAAIASALE</sequence>
<evidence type="ECO:0000259" key="1">
    <source>
        <dbReference type="Pfam" id="PF00085"/>
    </source>
</evidence>
<dbReference type="AlphaFoldDB" id="A0A852SLS0"/>
<dbReference type="Proteomes" id="UP000549913">
    <property type="component" value="Unassembled WGS sequence"/>
</dbReference>
<dbReference type="Pfam" id="PF00085">
    <property type="entry name" value="Thioredoxin"/>
    <property type="match status" value="1"/>
</dbReference>